<dbReference type="CDD" id="cd07302">
    <property type="entry name" value="CHD"/>
    <property type="match status" value="1"/>
</dbReference>
<dbReference type="EC" id="4.6.1.1" evidence="4"/>
<evidence type="ECO:0000259" key="15">
    <source>
        <dbReference type="PROSITE" id="PS50125"/>
    </source>
</evidence>
<dbReference type="InterPro" id="IPR001054">
    <property type="entry name" value="A/G_cyclase"/>
</dbReference>
<evidence type="ECO:0000313" key="16">
    <source>
        <dbReference type="EMBL" id="KAL3114629.1"/>
    </source>
</evidence>
<keyword evidence="10 14" id="KW-1133">Transmembrane helix</keyword>
<comment type="catalytic activity">
    <reaction evidence="2">
        <text>ATP = 3',5'-cyclic AMP + diphosphate</text>
        <dbReference type="Rhea" id="RHEA:15389"/>
        <dbReference type="ChEBI" id="CHEBI:30616"/>
        <dbReference type="ChEBI" id="CHEBI:33019"/>
        <dbReference type="ChEBI" id="CHEBI:58165"/>
        <dbReference type="EC" id="4.6.1.1"/>
    </reaction>
</comment>
<keyword evidence="8" id="KW-0067">ATP-binding</keyword>
<feature type="transmembrane region" description="Helical" evidence="14">
    <location>
        <begin position="64"/>
        <end position="86"/>
    </location>
</feature>
<dbReference type="PANTHER" id="PTHR45627">
    <property type="entry name" value="ADENYLATE CYCLASE TYPE 1"/>
    <property type="match status" value="1"/>
</dbReference>
<feature type="transmembrane region" description="Helical" evidence="14">
    <location>
        <begin position="698"/>
        <end position="717"/>
    </location>
</feature>
<feature type="transmembrane region" description="Helical" evidence="14">
    <location>
        <begin position="538"/>
        <end position="559"/>
    </location>
</feature>
<evidence type="ECO:0000256" key="4">
    <source>
        <dbReference type="ARBA" id="ARBA00012201"/>
    </source>
</evidence>
<dbReference type="Gene3D" id="3.30.70.1230">
    <property type="entry name" value="Nucleotide cyclase"/>
    <property type="match status" value="2"/>
</dbReference>
<evidence type="ECO:0000256" key="13">
    <source>
        <dbReference type="SAM" id="MobiDB-lite"/>
    </source>
</evidence>
<comment type="catalytic activity">
    <reaction evidence="1">
        <text>GTP = 3',5'-cyclic GMP + diphosphate</text>
        <dbReference type="Rhea" id="RHEA:13665"/>
        <dbReference type="ChEBI" id="CHEBI:33019"/>
        <dbReference type="ChEBI" id="CHEBI:37565"/>
        <dbReference type="ChEBI" id="CHEBI:57746"/>
        <dbReference type="EC" id="4.6.1.2"/>
    </reaction>
</comment>
<dbReference type="InterPro" id="IPR029787">
    <property type="entry name" value="Nucleotide_cyclase"/>
</dbReference>
<evidence type="ECO:0000256" key="7">
    <source>
        <dbReference type="ARBA" id="ARBA00022741"/>
    </source>
</evidence>
<evidence type="ECO:0000256" key="8">
    <source>
        <dbReference type="ARBA" id="ARBA00022840"/>
    </source>
</evidence>
<feature type="transmembrane region" description="Helical" evidence="14">
    <location>
        <begin position="123"/>
        <end position="148"/>
    </location>
</feature>
<feature type="transmembrane region" description="Helical" evidence="14">
    <location>
        <begin position="606"/>
        <end position="625"/>
    </location>
</feature>
<feature type="region of interest" description="Disordered" evidence="13">
    <location>
        <begin position="1559"/>
        <end position="1595"/>
    </location>
</feature>
<dbReference type="EMBL" id="JBICBT010000412">
    <property type="protein sequence ID" value="KAL3114629.1"/>
    <property type="molecule type" value="Genomic_DNA"/>
</dbReference>
<dbReference type="PROSITE" id="PS50125">
    <property type="entry name" value="GUANYLATE_CYCLASE_2"/>
    <property type="match status" value="2"/>
</dbReference>
<feature type="compositionally biased region" description="Gly residues" evidence="13">
    <location>
        <begin position="1400"/>
        <end position="1412"/>
    </location>
</feature>
<keyword evidence="12" id="KW-0456">Lyase</keyword>
<comment type="subcellular location">
    <subcellularLocation>
        <location evidence="3">Membrane</location>
        <topology evidence="3">Multi-pass membrane protein</topology>
    </subcellularLocation>
</comment>
<evidence type="ECO:0000256" key="11">
    <source>
        <dbReference type="ARBA" id="ARBA00023136"/>
    </source>
</evidence>
<feature type="region of interest" description="Disordered" evidence="13">
    <location>
        <begin position="1290"/>
        <end position="1316"/>
    </location>
</feature>
<evidence type="ECO:0000256" key="10">
    <source>
        <dbReference type="ARBA" id="ARBA00022989"/>
    </source>
</evidence>
<keyword evidence="5 14" id="KW-0812">Transmembrane</keyword>
<feature type="region of interest" description="Disordered" evidence="13">
    <location>
        <begin position="1350"/>
        <end position="1375"/>
    </location>
</feature>
<reference evidence="16 17" key="1">
    <citation type="submission" date="2024-10" db="EMBL/GenBank/DDBJ databases">
        <authorList>
            <person name="Kim D."/>
        </authorList>
    </citation>
    <scope>NUCLEOTIDE SEQUENCE [LARGE SCALE GENOMIC DNA]</scope>
    <source>
        <strain evidence="16">BH-2024</strain>
    </source>
</reference>
<feature type="transmembrane region" description="Helical" evidence="14">
    <location>
        <begin position="668"/>
        <end position="686"/>
    </location>
</feature>
<dbReference type="SMART" id="SM00044">
    <property type="entry name" value="CYCc"/>
    <property type="match status" value="2"/>
</dbReference>
<evidence type="ECO:0000256" key="2">
    <source>
        <dbReference type="ARBA" id="ARBA00001593"/>
    </source>
</evidence>
<dbReference type="Pfam" id="PF00211">
    <property type="entry name" value="Guanylate_cyc"/>
    <property type="match status" value="2"/>
</dbReference>
<feature type="domain" description="Guanylate cyclase" evidence="15">
    <location>
        <begin position="769"/>
        <end position="911"/>
    </location>
</feature>
<dbReference type="GO" id="GO:0005524">
    <property type="term" value="F:ATP binding"/>
    <property type="evidence" value="ECO:0007669"/>
    <property type="project" value="UniProtKB-KW"/>
</dbReference>
<dbReference type="GO" id="GO:0004016">
    <property type="term" value="F:adenylate cyclase activity"/>
    <property type="evidence" value="ECO:0007669"/>
    <property type="project" value="UniProtKB-EC"/>
</dbReference>
<keyword evidence="17" id="KW-1185">Reference proteome</keyword>
<keyword evidence="9" id="KW-0460">Magnesium</keyword>
<dbReference type="GO" id="GO:0004383">
    <property type="term" value="F:guanylate cyclase activity"/>
    <property type="evidence" value="ECO:0007669"/>
    <property type="project" value="UniProtKB-EC"/>
</dbReference>
<evidence type="ECO:0000256" key="1">
    <source>
        <dbReference type="ARBA" id="ARBA00001436"/>
    </source>
</evidence>
<evidence type="ECO:0000256" key="3">
    <source>
        <dbReference type="ARBA" id="ARBA00004141"/>
    </source>
</evidence>
<dbReference type="SUPFAM" id="SSF55073">
    <property type="entry name" value="Nucleotide cyclase"/>
    <property type="match status" value="2"/>
</dbReference>
<feature type="region of interest" description="Disordered" evidence="13">
    <location>
        <begin position="961"/>
        <end position="1007"/>
    </location>
</feature>
<protein>
    <recommendedName>
        <fullName evidence="4">adenylate cyclase</fullName>
        <ecNumber evidence="4">4.6.1.1</ecNumber>
    </recommendedName>
</protein>
<evidence type="ECO:0000313" key="17">
    <source>
        <dbReference type="Proteomes" id="UP001620626"/>
    </source>
</evidence>
<feature type="compositionally biased region" description="Polar residues" evidence="13">
    <location>
        <begin position="961"/>
        <end position="970"/>
    </location>
</feature>
<evidence type="ECO:0000256" key="6">
    <source>
        <dbReference type="ARBA" id="ARBA00022723"/>
    </source>
</evidence>
<comment type="caution">
    <text evidence="16">The sequence shown here is derived from an EMBL/GenBank/DDBJ whole genome shotgun (WGS) entry which is preliminary data.</text>
</comment>
<gene>
    <name evidence="16" type="ORF">niasHT_013626</name>
</gene>
<sequence length="1638" mass="177164">MPFHSLPVPFSALSRPFGDAQLEALFNHQQLHRAAAELLRLFSMLIPVQLVLALCRVPSPDPALVLLTVSAAISLVLCVFLSPLSSARFHHASVPACALWLFLNFLLLLFIPSDASHSLIPSLITIFVLFAFFPFRPLVIFGTSFAISLAQLGAFGFSDEAKPSTEKLIAALLAHLWTHLVGFYSMANGRKISRAVFLSARNSVESETEWKRERERMAQLLSASLPPHVISSVLLQLDGPELPRVFVEHFAHASVIFARFHGLASVLAQLQVPDSARLLNELDLRIGRLAKLHGLLLVQSDAVLAISGVPEARADHALVACRFAFDLLALTKSFNESASVDIDVRVGIGSGSLSGGIVGARRWHWEVIGMAVDAAMHLEANCAPDTVLISDDTRRLIGARLAADRVDRGCWRLSPTGTTQPTNNPALRPLLFLTASRRFSLLTTPQAINRLLNQSVRPPTAVAATTDGIPLPTPFTKWKQFQPAQKVSLFRRRVRLPSDQCHSSLPSPLLGHSPLMPLSLRFSDGQIEQLFHAQIDRWFIPGLALSVLFLALSGLFQALAMPRLLTTLATLALALALMFLLLLGLYVSCCESFCQFVTRTSVGRSVTVLLVLSLLSICGIANSFSCPSSLAVSSSPSASVCLPVHFPSLSFTLWMLHSAVFPRFPSVLLLPLLLSAVAVLSVHLFLSHPSLYTLSTPFVRLELLLALLTLALLLFLNSRRNELLLRMDFLAMLRAMEDDQRLQRTEFLNDQILHNALPAHIALNYASRTEPFVHLCPSVGVLCARLGQAGDWVGEFGFDRLNRIVCDMDQRLAQLSEHRLEKVRSAHSVYVVACGILPELARNVHDTPCTIGEQLAVLAEFAQEIEKMADSEGLDIAIGLDCGTALSVVVGWDGPRFELWGQPNTRTKKLMEAASALGGDCVLLSEEVYSALRPRAQFSFDEQSALSVAPGLVAYSLLRPHQSQPNSTDKLPQQLVPPALAPPPPPHRTSGGESDRNNNENSGGGANQWRIDERSAEMRQPPLSSPQFNQPNFGTDLMTDLSPCSSSGALLLPSSWTGGDADGVVGTTAGGADPLLRHIRANPLAEMAELFNSMHSSLSSELFSVDLISAETDSELEWVTPEMIAAGANGQDNRHFASSSAAVTSDQPMAQNVLPSAGAMPKNNGGTHQQIAKFYKAERARQYSDFSEVESQDGKFYWKGAAVRKRRKIRAVPLRNGPLLPKDWRSSANTSTAGSRLSLEQEASALDKLNSAARRVDRMLRELAGMNDGQSAEAVSVSAAECAPFPLPNGGGVGADDGQPPTIAGTNGEEQKQTKLGLRCREESGGILSEYDNNNNNNYGTEMDVGGWTTEEEKQQGQRGKRRDSGDNGTTGLWHSSWESRLEMVRRKLMAMNKRHGTAGTAGGGRRGTVGGRGRREADQRQGAITGGGGDEADISCSCSSMASSQQNGFSSTFGHNHILSASHHQNASQLSLLGDSALRWRQSAHSIGYDNEYEIASAPVSSCSSFTGMSVETGADEDDDHGSGELLAIPSPSEIAAPLAGPQQKQSVGQFAKFMPIDSEEGGDEANEREGPNGEGQMANGGQIDNGGGQMAEGASLRSQMLKLSKDIRANFGDFPLANFSDEFDLEEPTNSSRRNI</sequence>
<keyword evidence="7" id="KW-0547">Nucleotide-binding</keyword>
<keyword evidence="11 14" id="KW-0472">Membrane</keyword>
<name>A0ABD2LHG0_9BILA</name>
<evidence type="ECO:0000256" key="14">
    <source>
        <dbReference type="SAM" id="Phobius"/>
    </source>
</evidence>
<feature type="transmembrane region" description="Helical" evidence="14">
    <location>
        <begin position="168"/>
        <end position="187"/>
    </location>
</feature>
<feature type="transmembrane region" description="Helical" evidence="14">
    <location>
        <begin position="38"/>
        <end position="57"/>
    </location>
</feature>
<keyword evidence="6" id="KW-0479">Metal-binding</keyword>
<proteinExistence type="predicted"/>
<dbReference type="GO" id="GO:0016020">
    <property type="term" value="C:membrane"/>
    <property type="evidence" value="ECO:0007669"/>
    <property type="project" value="UniProtKB-SubCell"/>
</dbReference>
<dbReference type="Proteomes" id="UP001620626">
    <property type="component" value="Unassembled WGS sequence"/>
</dbReference>
<evidence type="ECO:0000256" key="12">
    <source>
        <dbReference type="ARBA" id="ARBA00023239"/>
    </source>
</evidence>
<feature type="region of interest" description="Disordered" evidence="13">
    <location>
        <begin position="1396"/>
        <end position="1431"/>
    </location>
</feature>
<evidence type="ECO:0000256" key="9">
    <source>
        <dbReference type="ARBA" id="ARBA00022842"/>
    </source>
</evidence>
<feature type="domain" description="Guanylate cyclase" evidence="15">
    <location>
        <begin position="254"/>
        <end position="379"/>
    </location>
</feature>
<evidence type="ECO:0000256" key="5">
    <source>
        <dbReference type="ARBA" id="ARBA00022692"/>
    </source>
</evidence>
<feature type="transmembrane region" description="Helical" evidence="14">
    <location>
        <begin position="92"/>
        <end position="111"/>
    </location>
</feature>
<dbReference type="PANTHER" id="PTHR45627:SF26">
    <property type="entry name" value="ADENYLATE CYCLASE TYPE 1"/>
    <property type="match status" value="1"/>
</dbReference>
<organism evidence="16 17">
    <name type="scientific">Heterodera trifolii</name>
    <dbReference type="NCBI Taxonomy" id="157864"/>
    <lineage>
        <taxon>Eukaryota</taxon>
        <taxon>Metazoa</taxon>
        <taxon>Ecdysozoa</taxon>
        <taxon>Nematoda</taxon>
        <taxon>Chromadorea</taxon>
        <taxon>Rhabditida</taxon>
        <taxon>Tylenchina</taxon>
        <taxon>Tylenchomorpha</taxon>
        <taxon>Tylenchoidea</taxon>
        <taxon>Heteroderidae</taxon>
        <taxon>Heteroderinae</taxon>
        <taxon>Heterodera</taxon>
    </lineage>
</organism>
<dbReference type="GO" id="GO:0046872">
    <property type="term" value="F:metal ion binding"/>
    <property type="evidence" value="ECO:0007669"/>
    <property type="project" value="UniProtKB-KW"/>
</dbReference>
<feature type="transmembrane region" description="Helical" evidence="14">
    <location>
        <begin position="565"/>
        <end position="586"/>
    </location>
</feature>
<accession>A0ABD2LHG0</accession>